<comment type="similarity">
    <text evidence="1">Belongs to the actin family.</text>
</comment>
<organism evidence="2 3">
    <name type="scientific">Myxozyma melibiosi</name>
    <dbReference type="NCBI Taxonomy" id="54550"/>
    <lineage>
        <taxon>Eukaryota</taxon>
        <taxon>Fungi</taxon>
        <taxon>Dikarya</taxon>
        <taxon>Ascomycota</taxon>
        <taxon>Saccharomycotina</taxon>
        <taxon>Lipomycetes</taxon>
        <taxon>Lipomycetales</taxon>
        <taxon>Lipomycetaceae</taxon>
        <taxon>Myxozyma</taxon>
    </lineage>
</organism>
<gene>
    <name evidence="2" type="ORF">BZA70DRAFT_254174</name>
</gene>
<dbReference type="EMBL" id="JBBJBU010000001">
    <property type="protein sequence ID" value="KAK7208139.1"/>
    <property type="molecule type" value="Genomic_DNA"/>
</dbReference>
<dbReference type="PANTHER" id="PTHR11937">
    <property type="entry name" value="ACTIN"/>
    <property type="match status" value="1"/>
</dbReference>
<reference evidence="2 3" key="1">
    <citation type="submission" date="2024-03" db="EMBL/GenBank/DDBJ databases">
        <title>Genome-scale model development and genomic sequencing of the oleaginous clade Lipomyces.</title>
        <authorList>
            <consortium name="Lawrence Berkeley National Laboratory"/>
            <person name="Czajka J.J."/>
            <person name="Han Y."/>
            <person name="Kim J."/>
            <person name="Mondo S.J."/>
            <person name="Hofstad B.A."/>
            <person name="Robles A."/>
            <person name="Haridas S."/>
            <person name="Riley R."/>
            <person name="LaButti K."/>
            <person name="Pangilinan J."/>
            <person name="Andreopoulos W."/>
            <person name="Lipzen A."/>
            <person name="Yan J."/>
            <person name="Wang M."/>
            <person name="Ng V."/>
            <person name="Grigoriev I.V."/>
            <person name="Spatafora J.W."/>
            <person name="Magnuson J.K."/>
            <person name="Baker S.E."/>
            <person name="Pomraning K.R."/>
        </authorList>
    </citation>
    <scope>NUCLEOTIDE SEQUENCE [LARGE SCALE GENOMIC DNA]</scope>
    <source>
        <strain evidence="2 3">Phaff 52-87</strain>
    </source>
</reference>
<dbReference type="Pfam" id="PF00022">
    <property type="entry name" value="Actin"/>
    <property type="match status" value="1"/>
</dbReference>
<evidence type="ECO:0000313" key="3">
    <source>
        <dbReference type="Proteomes" id="UP001498771"/>
    </source>
</evidence>
<dbReference type="InterPro" id="IPR043129">
    <property type="entry name" value="ATPase_NBD"/>
</dbReference>
<evidence type="ECO:0000313" key="2">
    <source>
        <dbReference type="EMBL" id="KAK7208139.1"/>
    </source>
</evidence>
<dbReference type="InterPro" id="IPR004000">
    <property type="entry name" value="Actin"/>
</dbReference>
<protein>
    <submittedName>
        <fullName evidence="2">Actin family</fullName>
    </submittedName>
</protein>
<dbReference type="CDD" id="cd10210">
    <property type="entry name" value="ASKHA_NBD_Arp6"/>
    <property type="match status" value="1"/>
</dbReference>
<dbReference type="RefSeq" id="XP_064771172.1">
    <property type="nucleotide sequence ID" value="XM_064910751.1"/>
</dbReference>
<dbReference type="Gene3D" id="3.30.420.40">
    <property type="match status" value="2"/>
</dbReference>
<evidence type="ECO:0000256" key="1">
    <source>
        <dbReference type="RuleBase" id="RU000487"/>
    </source>
</evidence>
<sequence length="438" mass="49052">MAPQPQPTSVFVLDNGASEIKAGLASSPSPTIYPNAITRSRDRRVFIADELYTQCKDFSGLVYRRPYEKGHLTNWESEKVIWDRVIYGDGSSSSDGVRPEETAFILGEPSAQLPVCSANTDQIVFEEYGFATYFRCPSAFLVHENDHNEALYQTEEETDAQPLAESTKKNTKLLKSDTTLVIDSGYSATVVTPIIENKVYHAGIKRLNIGGKLLRNYLKETISYRHYNMMDESYIVNEIKEHCCYVSTKFAADLEICKKFSLAKNPLAIEYVLPRASASGFRAGHVRTKSEASEPDDQILVLANERFSIPEVLFHPSDIDIAQAGVPEIIAQSLNTIPDRDVRNLLLANTVFVGGSTKFEGFKERVSSELQALTPDDAFLRLGFPDDPITYAWQGGARLGQQKARLRSLQVTKKEYMEYGSNICLQKFGRPAKDDREL</sequence>
<dbReference type="Gene3D" id="3.90.640.10">
    <property type="entry name" value="Actin, Chain A, domain 4"/>
    <property type="match status" value="1"/>
</dbReference>
<keyword evidence="3" id="KW-1185">Reference proteome</keyword>
<dbReference type="SMART" id="SM00268">
    <property type="entry name" value="ACTIN"/>
    <property type="match status" value="1"/>
</dbReference>
<dbReference type="GeneID" id="90036263"/>
<comment type="caution">
    <text evidence="2">The sequence shown here is derived from an EMBL/GenBank/DDBJ whole genome shotgun (WGS) entry which is preliminary data.</text>
</comment>
<proteinExistence type="inferred from homology"/>
<dbReference type="SUPFAM" id="SSF53067">
    <property type="entry name" value="Actin-like ATPase domain"/>
    <property type="match status" value="2"/>
</dbReference>
<name>A0ABR1FE60_9ASCO</name>
<dbReference type="Proteomes" id="UP001498771">
    <property type="component" value="Unassembled WGS sequence"/>
</dbReference>
<accession>A0ABR1FE60</accession>